<dbReference type="Proteomes" id="UP000292082">
    <property type="component" value="Unassembled WGS sequence"/>
</dbReference>
<accession>A0A4Q9Q6N6</accession>
<dbReference type="AlphaFoldDB" id="A0A4Q9Q6N6"/>
<dbReference type="EMBL" id="ML145091">
    <property type="protein sequence ID" value="TBU63005.1"/>
    <property type="molecule type" value="Genomic_DNA"/>
</dbReference>
<evidence type="ECO:0000313" key="2">
    <source>
        <dbReference type="Proteomes" id="UP000292082"/>
    </source>
</evidence>
<sequence length="89" mass="9690">MDGLTTCVLVGRDYIGLKEHFSKGEWPASTYDKPGFLYATLVKLTGCPSGPALFACLQNLPFETLKNVSVATLTNEVLNGQLWQPTVGR</sequence>
<name>A0A4Q9Q6N6_9APHY</name>
<organism evidence="1 2">
    <name type="scientific">Dichomitus squalens</name>
    <dbReference type="NCBI Taxonomy" id="114155"/>
    <lineage>
        <taxon>Eukaryota</taxon>
        <taxon>Fungi</taxon>
        <taxon>Dikarya</taxon>
        <taxon>Basidiomycota</taxon>
        <taxon>Agaricomycotina</taxon>
        <taxon>Agaricomycetes</taxon>
        <taxon>Polyporales</taxon>
        <taxon>Polyporaceae</taxon>
        <taxon>Dichomitus</taxon>
    </lineage>
</organism>
<evidence type="ECO:0000313" key="1">
    <source>
        <dbReference type="EMBL" id="TBU63005.1"/>
    </source>
</evidence>
<proteinExistence type="predicted"/>
<reference evidence="1 2" key="1">
    <citation type="submission" date="2019-01" db="EMBL/GenBank/DDBJ databases">
        <title>Draft genome sequences of three monokaryotic isolates of the white-rot basidiomycete fungus Dichomitus squalens.</title>
        <authorList>
            <consortium name="DOE Joint Genome Institute"/>
            <person name="Lopez S.C."/>
            <person name="Andreopoulos B."/>
            <person name="Pangilinan J."/>
            <person name="Lipzen A."/>
            <person name="Riley R."/>
            <person name="Ahrendt S."/>
            <person name="Ng V."/>
            <person name="Barry K."/>
            <person name="Daum C."/>
            <person name="Grigoriev I.V."/>
            <person name="Hilden K.S."/>
            <person name="Makela M.R."/>
            <person name="de Vries R.P."/>
        </authorList>
    </citation>
    <scope>NUCLEOTIDE SEQUENCE [LARGE SCALE GENOMIC DNA]</scope>
    <source>
        <strain evidence="1 2">CBS 464.89</strain>
    </source>
</reference>
<keyword evidence="2" id="KW-1185">Reference proteome</keyword>
<protein>
    <submittedName>
        <fullName evidence="1">Uncharacterized protein</fullName>
    </submittedName>
</protein>
<gene>
    <name evidence="1" type="ORF">BD310DRAFT_917614</name>
</gene>